<dbReference type="Pfam" id="PF07791">
    <property type="entry name" value="Imm11"/>
    <property type="match status" value="1"/>
</dbReference>
<evidence type="ECO:0000313" key="2">
    <source>
        <dbReference type="EMBL" id="SET85702.1"/>
    </source>
</evidence>
<dbReference type="InterPro" id="IPR012433">
    <property type="entry name" value="Imm11"/>
</dbReference>
<dbReference type="AlphaFoldDB" id="A0A1I0HNW0"/>
<name>A0A1I0HNW0_9BACT</name>
<sequence>MPMRYFDLADDVYLPKRWELGHPLGANGHPLEDPWQFRVGARAQLTDRIQLPVKTSGTPLDFSHAAFSIPVVHVRVASLLAEMAPHDVDIIPAGIQGQPDQFCILNATRLVQCIDDKASGEVRYWRPEDGRPEKTGQYRAVYQMRIDPSKVGDAKIFRTWGWTIALIVSEEIKKALERIEATGTKFKQV</sequence>
<dbReference type="EMBL" id="FOIJ01000005">
    <property type="protein sequence ID" value="SET85702.1"/>
    <property type="molecule type" value="Genomic_DNA"/>
</dbReference>
<evidence type="ECO:0000313" key="3">
    <source>
        <dbReference type="Proteomes" id="UP000199181"/>
    </source>
</evidence>
<reference evidence="3" key="1">
    <citation type="submission" date="2016-10" db="EMBL/GenBank/DDBJ databases">
        <authorList>
            <person name="Varghese N."/>
            <person name="Submissions S."/>
        </authorList>
    </citation>
    <scope>NUCLEOTIDE SEQUENCE [LARGE SCALE GENOMIC DNA]</scope>
    <source>
        <strain evidence="3">DSM 16858</strain>
    </source>
</reference>
<keyword evidence="3" id="KW-1185">Reference proteome</keyword>
<accession>A0A1I0HNW0</accession>
<evidence type="ECO:0000259" key="1">
    <source>
        <dbReference type="Pfam" id="PF07791"/>
    </source>
</evidence>
<dbReference type="RefSeq" id="WP_093519415.1">
    <property type="nucleotide sequence ID" value="NZ_FOIJ01000005.1"/>
</dbReference>
<dbReference type="Proteomes" id="UP000199181">
    <property type="component" value="Unassembled WGS sequence"/>
</dbReference>
<gene>
    <name evidence="2" type="ORF">SAMN05443639_10532</name>
</gene>
<proteinExistence type="predicted"/>
<organism evidence="2 3">
    <name type="scientific">Stigmatella erecta</name>
    <dbReference type="NCBI Taxonomy" id="83460"/>
    <lineage>
        <taxon>Bacteria</taxon>
        <taxon>Pseudomonadati</taxon>
        <taxon>Myxococcota</taxon>
        <taxon>Myxococcia</taxon>
        <taxon>Myxococcales</taxon>
        <taxon>Cystobacterineae</taxon>
        <taxon>Archangiaceae</taxon>
        <taxon>Stigmatella</taxon>
    </lineage>
</organism>
<protein>
    <recommendedName>
        <fullName evidence="1">Immunity MXAN-0049 protein domain-containing protein</fullName>
    </recommendedName>
</protein>
<feature type="domain" description="Immunity MXAN-0049 protein" evidence="1">
    <location>
        <begin position="6"/>
        <end position="189"/>
    </location>
</feature>